<gene>
    <name evidence="6" type="ORF">GCM10023338_17610</name>
</gene>
<evidence type="ECO:0000259" key="5">
    <source>
        <dbReference type="PROSITE" id="PS50931"/>
    </source>
</evidence>
<dbReference type="PANTHER" id="PTHR30537:SF26">
    <property type="entry name" value="GLYCINE CLEAVAGE SYSTEM TRANSCRIPTIONAL ACTIVATOR"/>
    <property type="match status" value="1"/>
</dbReference>
<dbReference type="Pfam" id="PF00126">
    <property type="entry name" value="HTH_1"/>
    <property type="match status" value="1"/>
</dbReference>
<dbReference type="SUPFAM" id="SSF53850">
    <property type="entry name" value="Periplasmic binding protein-like II"/>
    <property type="match status" value="1"/>
</dbReference>
<name>A0ABP9MTH4_9GAMM</name>
<reference evidence="7" key="1">
    <citation type="journal article" date="2019" name="Int. J. Syst. Evol. Microbiol.">
        <title>The Global Catalogue of Microorganisms (GCM) 10K type strain sequencing project: providing services to taxonomists for standard genome sequencing and annotation.</title>
        <authorList>
            <consortium name="The Broad Institute Genomics Platform"/>
            <consortium name="The Broad Institute Genome Sequencing Center for Infectious Disease"/>
            <person name="Wu L."/>
            <person name="Ma J."/>
        </authorList>
    </citation>
    <scope>NUCLEOTIDE SEQUENCE [LARGE SCALE GENOMIC DNA]</scope>
    <source>
        <strain evidence="7">JCM 18424</strain>
    </source>
</reference>
<keyword evidence="4" id="KW-0804">Transcription</keyword>
<keyword evidence="3" id="KW-0238">DNA-binding</keyword>
<feature type="domain" description="HTH lysR-type" evidence="5">
    <location>
        <begin position="7"/>
        <end position="64"/>
    </location>
</feature>
<dbReference type="SUPFAM" id="SSF46785">
    <property type="entry name" value="Winged helix' DNA-binding domain"/>
    <property type="match status" value="1"/>
</dbReference>
<dbReference type="InterPro" id="IPR058163">
    <property type="entry name" value="LysR-type_TF_proteobact-type"/>
</dbReference>
<accession>A0ABP9MTH4</accession>
<dbReference type="RefSeq" id="WP_077925677.1">
    <property type="nucleotide sequence ID" value="NZ_BAABKE010000005.1"/>
</dbReference>
<organism evidence="6 7">
    <name type="scientific">Wohlfahrtiimonas larvae</name>
    <dbReference type="NCBI Taxonomy" id="1157986"/>
    <lineage>
        <taxon>Bacteria</taxon>
        <taxon>Pseudomonadati</taxon>
        <taxon>Pseudomonadota</taxon>
        <taxon>Gammaproteobacteria</taxon>
        <taxon>Cardiobacteriales</taxon>
        <taxon>Ignatzschineriaceae</taxon>
        <taxon>Wohlfahrtiimonas</taxon>
    </lineage>
</organism>
<comment type="caution">
    <text evidence="6">The sequence shown here is derived from an EMBL/GenBank/DDBJ whole genome shotgun (WGS) entry which is preliminary data.</text>
</comment>
<dbReference type="PRINTS" id="PR00039">
    <property type="entry name" value="HTHLYSR"/>
</dbReference>
<evidence type="ECO:0000256" key="1">
    <source>
        <dbReference type="ARBA" id="ARBA00009437"/>
    </source>
</evidence>
<dbReference type="PROSITE" id="PS50931">
    <property type="entry name" value="HTH_LYSR"/>
    <property type="match status" value="1"/>
</dbReference>
<dbReference type="InterPro" id="IPR005119">
    <property type="entry name" value="LysR_subst-bd"/>
</dbReference>
<dbReference type="Proteomes" id="UP001500631">
    <property type="component" value="Unassembled WGS sequence"/>
</dbReference>
<keyword evidence="7" id="KW-1185">Reference proteome</keyword>
<keyword evidence="2" id="KW-0805">Transcription regulation</keyword>
<dbReference type="Gene3D" id="1.10.10.10">
    <property type="entry name" value="Winged helix-like DNA-binding domain superfamily/Winged helix DNA-binding domain"/>
    <property type="match status" value="1"/>
</dbReference>
<dbReference type="InterPro" id="IPR000847">
    <property type="entry name" value="LysR_HTH_N"/>
</dbReference>
<proteinExistence type="inferred from homology"/>
<protein>
    <submittedName>
        <fullName evidence="6">LysR substrate-binding domain-containing protein</fullName>
    </submittedName>
</protein>
<evidence type="ECO:0000256" key="4">
    <source>
        <dbReference type="ARBA" id="ARBA00023163"/>
    </source>
</evidence>
<dbReference type="InterPro" id="IPR036390">
    <property type="entry name" value="WH_DNA-bd_sf"/>
</dbReference>
<evidence type="ECO:0000256" key="3">
    <source>
        <dbReference type="ARBA" id="ARBA00023125"/>
    </source>
</evidence>
<dbReference type="PANTHER" id="PTHR30537">
    <property type="entry name" value="HTH-TYPE TRANSCRIPTIONAL REGULATOR"/>
    <property type="match status" value="1"/>
</dbReference>
<sequence length="305" mass="34689">MSRLYLPTTHTMRCFQVSAKHLSFTLAAAELNLTQSAISKQVALLESSLQVQLFVRNRQKLELSPAGSTYLVHVNAILRKIEETSQEMLAYGVFEDVIRIASHPSLCSAWLVKALKGFTAHYGDVQLSFYEQMLTYDPAEADVDVAFIYGYGGWHGMESIELFDEEMIPVCNPEVLERNKDQPEIDIYFNTRLIECRSRLNTWDQFFERFSQIYPNGYRSLLFDRWTSCISAAKTGCGLALVPKILVEADLQNGCLVPASSHRLTGVGSYYMAYLKSHAAEPKVKIVREWILNYLGKDPDYLPEE</sequence>
<evidence type="ECO:0000256" key="2">
    <source>
        <dbReference type="ARBA" id="ARBA00023015"/>
    </source>
</evidence>
<dbReference type="EMBL" id="BAABKE010000005">
    <property type="protein sequence ID" value="GAA5101501.1"/>
    <property type="molecule type" value="Genomic_DNA"/>
</dbReference>
<dbReference type="Gene3D" id="3.40.190.10">
    <property type="entry name" value="Periplasmic binding protein-like II"/>
    <property type="match status" value="2"/>
</dbReference>
<dbReference type="InterPro" id="IPR036388">
    <property type="entry name" value="WH-like_DNA-bd_sf"/>
</dbReference>
<evidence type="ECO:0000313" key="7">
    <source>
        <dbReference type="Proteomes" id="UP001500631"/>
    </source>
</evidence>
<comment type="similarity">
    <text evidence="1">Belongs to the LysR transcriptional regulatory family.</text>
</comment>
<dbReference type="Pfam" id="PF03466">
    <property type="entry name" value="LysR_substrate"/>
    <property type="match status" value="1"/>
</dbReference>
<evidence type="ECO:0000313" key="6">
    <source>
        <dbReference type="EMBL" id="GAA5101501.1"/>
    </source>
</evidence>